<evidence type="ECO:0000313" key="3">
    <source>
        <dbReference type="Proteomes" id="UP000203458"/>
    </source>
</evidence>
<dbReference type="Proteomes" id="UP000203458">
    <property type="component" value="Segment"/>
</dbReference>
<keyword evidence="3" id="KW-1185">Reference proteome</keyword>
<feature type="compositionally biased region" description="Basic and acidic residues" evidence="1">
    <location>
        <begin position="116"/>
        <end position="125"/>
    </location>
</feature>
<dbReference type="EMBL" id="KJ507100">
    <property type="protein sequence ID" value="AHZ95047.1"/>
    <property type="molecule type" value="Genomic_DNA"/>
</dbReference>
<feature type="region of interest" description="Disordered" evidence="1">
    <location>
        <begin position="73"/>
        <end position="138"/>
    </location>
</feature>
<dbReference type="KEGG" id="vg:19685456"/>
<evidence type="ECO:0000256" key="1">
    <source>
        <dbReference type="SAM" id="MobiDB-lite"/>
    </source>
</evidence>
<name>A0A059VFY6_9CAUD</name>
<accession>A0A059VFY6</accession>
<protein>
    <submittedName>
        <fullName evidence="2">Uncharacterized protein</fullName>
    </submittedName>
</protein>
<organism evidence="2 3">
    <name type="scientific">Pseudomonas phage phiPSA1</name>
    <dbReference type="NCBI Taxonomy" id="1500757"/>
    <lineage>
        <taxon>Viruses</taxon>
        <taxon>Duplodnaviria</taxon>
        <taxon>Heunggongvirae</taxon>
        <taxon>Uroviricota</taxon>
        <taxon>Caudoviricetes</taxon>
        <taxon>Readingvirus</taxon>
        <taxon>Readingvirus PSA1</taxon>
    </lineage>
</organism>
<dbReference type="GeneID" id="19685456"/>
<evidence type="ECO:0000313" key="2">
    <source>
        <dbReference type="EMBL" id="AHZ95047.1"/>
    </source>
</evidence>
<sequence length="138" mass="15156">MANKSAAQVAPILPRFIRAGDAYGYLGMCRDEFNKTVRPNVREFPIGKQGVGFDRLELDAWADAYVESKAIEKAANQDNNQPRSERHAGATGVTAWPKKQSPASRKCRTASGKSTKNTEENEFKKVLALVTGRKPSST</sequence>
<proteinExistence type="predicted"/>
<dbReference type="RefSeq" id="YP_009043568.1">
    <property type="nucleotide sequence ID" value="NC_024365.1"/>
</dbReference>
<reference evidence="2 3" key="1">
    <citation type="journal article" date="2014" name="J. Basic Microbiol.">
        <title>Isolation and partial characterization of bacteriophages infecting Pseudomonas syringae pv. actinidiae, causal agent of kiwifruit bacterial canker.</title>
        <authorList>
            <person name="Di Lallo G."/>
            <person name="Evangelisti M."/>
            <person name="Mancuso F."/>
            <person name="Ferrante P."/>
            <person name="Marcelletti S."/>
            <person name="Tinari A."/>
            <person name="Superti F."/>
            <person name="Migliore L."/>
            <person name="D'Addabbo P."/>
            <person name="Frezza D."/>
            <person name="Scortichini M."/>
            <person name="Thaller M.C."/>
        </authorList>
    </citation>
    <scope>NUCLEOTIDE SEQUENCE [LARGE SCALE GENOMIC DNA]</scope>
</reference>